<sequence>MAPHTWRNTSSGHHVGSPLDHADWSSLIGIVTAIVGNLLISFALNIQRYAHIRIDKEYNEKRHGTDLAEQSFSGTTTYGTQQEEIAEERSKLNATAPGPGKPEPAEDADEDEGLRESFHSDATLGSSKEEADRRKSYLQSPTWWLGIVLMTVGETGNFLAYGFAPASIVSPLGVVALISNCLIAPMMLKERFRQRDFWGVLVAIGGAVTVVLSAKQNETKLGPDELWQNYIKRWEFLVYVIITIVCIVTLTILSPRYGTRTILVDLGLVGLYGGYTALSTKGVASLLSTSLYKAFTYPILYPLVLVLVASAIMQIRYLNKALQNFDSTQVIPTQFVIFTLSVIIGSAVLYRDFESATADQAIKFVAGCLLTFFGVYLITSGRGGENDDPEIDDYNQATQDETIRLIDEEASDERTPLVKQLAPDTNGNGAPHRPRTPIDSRSPTPSSRVPSIMLTPAEEASNPWRESNSDVSQTSRPKTPMRSQSELPGTRHDSGDTPFFTPSTSKHPIHRTPSTPAGVEGTPTRSRRSTRAASPPKPDPEAAAAAENVAPPSTIRRTRDSISRLLPGPLMPTLSSSLSGIVAESLLRGEGSPLSVRARLQRNRSSRHGDPARRRSAVHISDEEGAMGGTLRKHATHQEARSSAPDVVGVMQDDRASLNTKKSRLRSLSETFGGLLSSSSRDRDRKYGKRREDMGGNGDSRGN</sequence>
<dbReference type="InterPro" id="IPR008521">
    <property type="entry name" value="Mg_trans_NIPA"/>
</dbReference>
<feature type="region of interest" description="Disordered" evidence="5">
    <location>
        <begin position="600"/>
        <end position="646"/>
    </location>
</feature>
<name>A0A0N0NP74_9EURO</name>
<feature type="region of interest" description="Disordered" evidence="5">
    <location>
        <begin position="65"/>
        <end position="84"/>
    </location>
</feature>
<dbReference type="AlphaFoldDB" id="A0A0N0NP74"/>
<comment type="subcellular location">
    <subcellularLocation>
        <location evidence="1">Endoplasmic reticulum membrane</location>
        <topology evidence="1">Multi-pass membrane protein</topology>
    </subcellularLocation>
</comment>
<dbReference type="PANTHER" id="PTHR12570:SF65">
    <property type="entry name" value="MAGNESIUM TRANSPORTER NIPA9-RELATED"/>
    <property type="match status" value="1"/>
</dbReference>
<organism evidence="7 8">
    <name type="scientific">Cyphellophora attinorum</name>
    <dbReference type="NCBI Taxonomy" id="1664694"/>
    <lineage>
        <taxon>Eukaryota</taxon>
        <taxon>Fungi</taxon>
        <taxon>Dikarya</taxon>
        <taxon>Ascomycota</taxon>
        <taxon>Pezizomycotina</taxon>
        <taxon>Eurotiomycetes</taxon>
        <taxon>Chaetothyriomycetidae</taxon>
        <taxon>Chaetothyriales</taxon>
        <taxon>Cyphellophoraceae</taxon>
        <taxon>Cyphellophora</taxon>
    </lineage>
</organism>
<feature type="transmembrane region" description="Helical" evidence="6">
    <location>
        <begin position="143"/>
        <end position="162"/>
    </location>
</feature>
<feature type="transmembrane region" description="Helical" evidence="6">
    <location>
        <begin position="24"/>
        <end position="46"/>
    </location>
</feature>
<dbReference type="EMBL" id="LFJN01000007">
    <property type="protein sequence ID" value="KPI42209.1"/>
    <property type="molecule type" value="Genomic_DNA"/>
</dbReference>
<reference evidence="7 8" key="1">
    <citation type="submission" date="2015-06" db="EMBL/GenBank/DDBJ databases">
        <title>Draft genome of the ant-associated black yeast Phialophora attae CBS 131958.</title>
        <authorList>
            <person name="Moreno L.F."/>
            <person name="Stielow B.J."/>
            <person name="de Hoog S."/>
            <person name="Vicente V.A."/>
            <person name="Weiss V.A."/>
            <person name="de Vries M."/>
            <person name="Cruz L.M."/>
            <person name="Souza E.M."/>
        </authorList>
    </citation>
    <scope>NUCLEOTIDE SEQUENCE [LARGE SCALE GENOMIC DNA]</scope>
    <source>
        <strain evidence="7 8">CBS 131958</strain>
    </source>
</reference>
<feature type="compositionally biased region" description="Basic and acidic residues" evidence="5">
    <location>
        <begin position="680"/>
        <end position="694"/>
    </location>
</feature>
<evidence type="ECO:0000256" key="1">
    <source>
        <dbReference type="ARBA" id="ARBA00004477"/>
    </source>
</evidence>
<protein>
    <submittedName>
        <fullName evidence="7">NIPA-like protein 2</fullName>
    </submittedName>
</protein>
<keyword evidence="3 6" id="KW-1133">Transmembrane helix</keyword>
<comment type="caution">
    <text evidence="7">The sequence shown here is derived from an EMBL/GenBank/DDBJ whole genome shotgun (WGS) entry which is preliminary data.</text>
</comment>
<evidence type="ECO:0000256" key="6">
    <source>
        <dbReference type="SAM" id="Phobius"/>
    </source>
</evidence>
<dbReference type="GO" id="GO:0016020">
    <property type="term" value="C:membrane"/>
    <property type="evidence" value="ECO:0007669"/>
    <property type="project" value="UniProtKB-SubCell"/>
</dbReference>
<feature type="transmembrane region" description="Helical" evidence="6">
    <location>
        <begin position="168"/>
        <end position="188"/>
    </location>
</feature>
<accession>A0A0N0NP74</accession>
<feature type="compositionally biased region" description="Low complexity" evidence="5">
    <location>
        <begin position="541"/>
        <end position="555"/>
    </location>
</feature>
<dbReference type="GO" id="GO:0015095">
    <property type="term" value="F:magnesium ion transmembrane transporter activity"/>
    <property type="evidence" value="ECO:0007669"/>
    <property type="project" value="InterPro"/>
</dbReference>
<evidence type="ECO:0000256" key="5">
    <source>
        <dbReference type="SAM" id="MobiDB-lite"/>
    </source>
</evidence>
<feature type="region of interest" description="Disordered" evidence="5">
    <location>
        <begin position="408"/>
        <end position="558"/>
    </location>
</feature>
<feature type="transmembrane region" description="Helical" evidence="6">
    <location>
        <begin position="361"/>
        <end position="379"/>
    </location>
</feature>
<keyword evidence="8" id="KW-1185">Reference proteome</keyword>
<feature type="region of interest" description="Disordered" evidence="5">
    <location>
        <begin position="658"/>
        <end position="703"/>
    </location>
</feature>
<feature type="region of interest" description="Disordered" evidence="5">
    <location>
        <begin position="90"/>
        <end position="114"/>
    </location>
</feature>
<evidence type="ECO:0000256" key="4">
    <source>
        <dbReference type="ARBA" id="ARBA00023136"/>
    </source>
</evidence>
<evidence type="ECO:0000313" key="7">
    <source>
        <dbReference type="EMBL" id="KPI42209.1"/>
    </source>
</evidence>
<evidence type="ECO:0000313" key="8">
    <source>
        <dbReference type="Proteomes" id="UP000038010"/>
    </source>
</evidence>
<dbReference type="RefSeq" id="XP_018002172.1">
    <property type="nucleotide sequence ID" value="XM_018150207.1"/>
</dbReference>
<dbReference type="Proteomes" id="UP000038010">
    <property type="component" value="Unassembled WGS sequence"/>
</dbReference>
<dbReference type="VEuPathDB" id="FungiDB:AB675_9653"/>
<feature type="compositionally biased region" description="Polar residues" evidence="5">
    <location>
        <begin position="464"/>
        <end position="487"/>
    </location>
</feature>
<evidence type="ECO:0000256" key="2">
    <source>
        <dbReference type="ARBA" id="ARBA00022692"/>
    </source>
</evidence>
<feature type="transmembrane region" description="Helical" evidence="6">
    <location>
        <begin position="299"/>
        <end position="318"/>
    </location>
</feature>
<keyword evidence="2 6" id="KW-0812">Transmembrane</keyword>
<feature type="transmembrane region" description="Helical" evidence="6">
    <location>
        <begin position="236"/>
        <end position="254"/>
    </location>
</feature>
<proteinExistence type="predicted"/>
<dbReference type="PANTHER" id="PTHR12570">
    <property type="match status" value="1"/>
</dbReference>
<dbReference type="Pfam" id="PF05653">
    <property type="entry name" value="Mg_trans_NIPA"/>
    <property type="match status" value="1"/>
</dbReference>
<dbReference type="GeneID" id="28742087"/>
<feature type="transmembrane region" description="Helical" evidence="6">
    <location>
        <begin position="330"/>
        <end position="349"/>
    </location>
</feature>
<gene>
    <name evidence="7" type="ORF">AB675_9653</name>
</gene>
<dbReference type="InterPro" id="IPR037185">
    <property type="entry name" value="EmrE-like"/>
</dbReference>
<evidence type="ECO:0000256" key="3">
    <source>
        <dbReference type="ARBA" id="ARBA00022989"/>
    </source>
</evidence>
<feature type="transmembrane region" description="Helical" evidence="6">
    <location>
        <begin position="197"/>
        <end position="216"/>
    </location>
</feature>
<feature type="compositionally biased region" description="Low complexity" evidence="5">
    <location>
        <begin position="440"/>
        <end position="451"/>
    </location>
</feature>
<dbReference type="OrthoDB" id="165382at2759"/>
<dbReference type="SUPFAM" id="SSF103481">
    <property type="entry name" value="Multidrug resistance efflux transporter EmrE"/>
    <property type="match status" value="1"/>
</dbReference>
<keyword evidence="4 6" id="KW-0472">Membrane</keyword>
<feature type="compositionally biased region" description="Polar residues" evidence="5">
    <location>
        <begin position="68"/>
        <end position="83"/>
    </location>
</feature>